<name>A0AAN9QW94_CANGL</name>
<protein>
    <submittedName>
        <fullName evidence="1">Uncharacterized protein</fullName>
    </submittedName>
</protein>
<proteinExistence type="predicted"/>
<evidence type="ECO:0000313" key="1">
    <source>
        <dbReference type="EMBL" id="KAK7350267.1"/>
    </source>
</evidence>
<evidence type="ECO:0000313" key="2">
    <source>
        <dbReference type="Proteomes" id="UP001367508"/>
    </source>
</evidence>
<keyword evidence="2" id="KW-1185">Reference proteome</keyword>
<reference evidence="1 2" key="1">
    <citation type="submission" date="2024-01" db="EMBL/GenBank/DDBJ databases">
        <title>The genomes of 5 underutilized Papilionoideae crops provide insights into root nodulation and disease resistanc.</title>
        <authorList>
            <person name="Jiang F."/>
        </authorList>
    </citation>
    <scope>NUCLEOTIDE SEQUENCE [LARGE SCALE GENOMIC DNA]</scope>
    <source>
        <strain evidence="1">LVBAO_FW01</strain>
        <tissue evidence="1">Leaves</tissue>
    </source>
</reference>
<sequence length="201" mass="22626">MVIEELMPWRLLKTIGGPTETVDVLKENHDEDDNLHAEGLPLLATGVFRDKSKALQLSWKQLPVKLPSQCTKQVVSNLGLNQITISMNNLAMQELPVFSLQQRLIRDGHLHSWFTGSEPGKWRLRDHFVLLMYCVFLDSERGSAGCKVDVKADGQRVEKSPYHDSQHMRAVPFCDHDKETHATDPDLEAAIILTTNSEGNG</sequence>
<comment type="caution">
    <text evidence="1">The sequence shown here is derived from an EMBL/GenBank/DDBJ whole genome shotgun (WGS) entry which is preliminary data.</text>
</comment>
<dbReference type="AlphaFoldDB" id="A0AAN9QW94"/>
<gene>
    <name evidence="1" type="ORF">VNO77_08655</name>
</gene>
<organism evidence="1 2">
    <name type="scientific">Canavalia gladiata</name>
    <name type="common">Sword bean</name>
    <name type="synonym">Dolichos gladiatus</name>
    <dbReference type="NCBI Taxonomy" id="3824"/>
    <lineage>
        <taxon>Eukaryota</taxon>
        <taxon>Viridiplantae</taxon>
        <taxon>Streptophyta</taxon>
        <taxon>Embryophyta</taxon>
        <taxon>Tracheophyta</taxon>
        <taxon>Spermatophyta</taxon>
        <taxon>Magnoliopsida</taxon>
        <taxon>eudicotyledons</taxon>
        <taxon>Gunneridae</taxon>
        <taxon>Pentapetalae</taxon>
        <taxon>rosids</taxon>
        <taxon>fabids</taxon>
        <taxon>Fabales</taxon>
        <taxon>Fabaceae</taxon>
        <taxon>Papilionoideae</taxon>
        <taxon>50 kb inversion clade</taxon>
        <taxon>NPAAA clade</taxon>
        <taxon>indigoferoid/millettioid clade</taxon>
        <taxon>Phaseoleae</taxon>
        <taxon>Canavalia</taxon>
    </lineage>
</organism>
<dbReference type="EMBL" id="JAYMYQ010000002">
    <property type="protein sequence ID" value="KAK7350267.1"/>
    <property type="molecule type" value="Genomic_DNA"/>
</dbReference>
<dbReference type="Proteomes" id="UP001367508">
    <property type="component" value="Unassembled WGS sequence"/>
</dbReference>
<accession>A0AAN9QW94</accession>